<protein>
    <submittedName>
        <fullName evidence="1">Uncharacterized protein</fullName>
    </submittedName>
</protein>
<dbReference type="KEGG" id="xcl:G4Z02_07425"/>
<sequence length="96" mass="11323">MEKYSRLSKITTDFLNGKLAKLQVNYEDDNSMQLHFLYEDDNHYWFDYDILISIDGKIVEHASHHSEGYLNKVELNRDSAFEKAVFKELFSSLQIA</sequence>
<dbReference type="RefSeq" id="WP_258877378.1">
    <property type="nucleotide sequence ID" value="NZ_CP048914.1"/>
</dbReference>
<evidence type="ECO:0000313" key="2">
    <source>
        <dbReference type="Proteomes" id="UP000514720"/>
    </source>
</evidence>
<reference evidence="1 2" key="1">
    <citation type="submission" date="2020-02" db="EMBL/GenBank/DDBJ databases">
        <authorList>
            <person name="Zheng R.K."/>
            <person name="Sun C.M."/>
        </authorList>
    </citation>
    <scope>NUCLEOTIDE SEQUENCE [LARGE SCALE GENOMIC DNA]</scope>
    <source>
        <strain evidence="2">zrk13</strain>
    </source>
</reference>
<accession>A0A7L7KS82</accession>
<organism evidence="1 2">
    <name type="scientific">Candidatus Xianfuyuplasma coldseepsis</name>
    <dbReference type="NCBI Taxonomy" id="2782163"/>
    <lineage>
        <taxon>Bacteria</taxon>
        <taxon>Bacillati</taxon>
        <taxon>Mycoplasmatota</taxon>
        <taxon>Mollicutes</taxon>
        <taxon>Candidatus Izemoplasmatales</taxon>
        <taxon>Candidatus Izemoplasmataceae</taxon>
        <taxon>Candidatus Xianfuyuplasma</taxon>
    </lineage>
</organism>
<name>A0A7L7KS82_9MOLU</name>
<gene>
    <name evidence="1" type="ORF">G4Z02_07425</name>
</gene>
<dbReference type="AlphaFoldDB" id="A0A7L7KS82"/>
<keyword evidence="2" id="KW-1185">Reference proteome</keyword>
<proteinExistence type="predicted"/>
<evidence type="ECO:0000313" key="1">
    <source>
        <dbReference type="EMBL" id="QMS85577.1"/>
    </source>
</evidence>
<dbReference type="Proteomes" id="UP000514720">
    <property type="component" value="Chromosome"/>
</dbReference>
<dbReference type="EMBL" id="CP048914">
    <property type="protein sequence ID" value="QMS85577.1"/>
    <property type="molecule type" value="Genomic_DNA"/>
</dbReference>